<dbReference type="GO" id="GO:0016051">
    <property type="term" value="P:carbohydrate biosynthetic process"/>
    <property type="evidence" value="ECO:0007669"/>
    <property type="project" value="InterPro"/>
</dbReference>
<gene>
    <name evidence="2" type="ORF">UW68_C0055G0007</name>
</gene>
<accession>A0A0G1MIJ7</accession>
<name>A0A0G1MIJ7_9BACT</name>
<dbReference type="PANTHER" id="PTHR42966:SF3">
    <property type="entry name" value="BLR5971 PROTEIN"/>
    <property type="match status" value="1"/>
</dbReference>
<dbReference type="InterPro" id="IPR051690">
    <property type="entry name" value="PseI-like"/>
</dbReference>
<comment type="caution">
    <text evidence="2">The sequence shown here is derived from an EMBL/GenBank/DDBJ whole genome shotgun (WGS) entry which is preliminary data.</text>
</comment>
<feature type="domain" description="PseI/NeuA/B-like" evidence="1">
    <location>
        <begin position="34"/>
        <end position="273"/>
    </location>
</feature>
<organism evidence="2 3">
    <name type="scientific">Candidatus Collierbacteria bacterium GW2011_GWB1_44_6</name>
    <dbReference type="NCBI Taxonomy" id="1618384"/>
    <lineage>
        <taxon>Bacteria</taxon>
        <taxon>Candidatus Collieribacteriota</taxon>
    </lineage>
</organism>
<dbReference type="Pfam" id="PF03102">
    <property type="entry name" value="NeuB"/>
    <property type="match status" value="1"/>
</dbReference>
<dbReference type="SUPFAM" id="SSF51569">
    <property type="entry name" value="Aldolase"/>
    <property type="match status" value="1"/>
</dbReference>
<evidence type="ECO:0000313" key="3">
    <source>
        <dbReference type="Proteomes" id="UP000034835"/>
    </source>
</evidence>
<dbReference type="PANTHER" id="PTHR42966">
    <property type="entry name" value="N-ACETYLNEURAMINATE SYNTHASE"/>
    <property type="match status" value="1"/>
</dbReference>
<dbReference type="InterPro" id="IPR013785">
    <property type="entry name" value="Aldolase_TIM"/>
</dbReference>
<dbReference type="Gene3D" id="3.20.20.70">
    <property type="entry name" value="Aldolase class I"/>
    <property type="match status" value="1"/>
</dbReference>
<proteinExistence type="predicted"/>
<dbReference type="STRING" id="1618384.UW68_C0055G0007"/>
<evidence type="ECO:0000259" key="1">
    <source>
        <dbReference type="Pfam" id="PF03102"/>
    </source>
</evidence>
<sequence length="291" mass="32555">MKIVNYEIGMGQPCFIVAEAGVNHNGSLELAKKLIDAAQAAGANAVKFQKRSIEICYTKEELDKPRESPWGTTNRQQKEGLEFGLNEYLEIDDYCEEKGIIWYASPWDIESADFLDSFDIPVWKVASACVTDIELLRYMAESKKPVIISTGMSTLKEVESAVFVFETVGYKPEDIALLSCVSTYPTPIEELNLLKIVTLKDYFLGHPIGYSGHEVGLWTTLAAVAMGACIVERHLTLDRASYGSDQAASLEPIAFTKLVVEIRDLERARGDGKIDIIKSEMAIREKLRRFR</sequence>
<evidence type="ECO:0000313" key="2">
    <source>
        <dbReference type="EMBL" id="KKT71814.1"/>
    </source>
</evidence>
<protein>
    <submittedName>
        <fullName evidence="2">N-acetylneuraminate synthase</fullName>
    </submittedName>
</protein>
<reference evidence="2 3" key="1">
    <citation type="journal article" date="2015" name="Nature">
        <title>rRNA introns, odd ribosomes, and small enigmatic genomes across a large radiation of phyla.</title>
        <authorList>
            <person name="Brown C.T."/>
            <person name="Hug L.A."/>
            <person name="Thomas B.C."/>
            <person name="Sharon I."/>
            <person name="Castelle C.J."/>
            <person name="Singh A."/>
            <person name="Wilkins M.J."/>
            <person name="Williams K.H."/>
            <person name="Banfield J.F."/>
        </authorList>
    </citation>
    <scope>NUCLEOTIDE SEQUENCE [LARGE SCALE GENOMIC DNA]</scope>
</reference>
<dbReference type="AlphaFoldDB" id="A0A0G1MIJ7"/>
<dbReference type="PATRIC" id="fig|1618384.3.peg.1048"/>
<dbReference type="GO" id="GO:0047444">
    <property type="term" value="F:N-acylneuraminate-9-phosphate synthase activity"/>
    <property type="evidence" value="ECO:0007669"/>
    <property type="project" value="TreeGrafter"/>
</dbReference>
<dbReference type="EMBL" id="LCJG01000055">
    <property type="protein sequence ID" value="KKT71814.1"/>
    <property type="molecule type" value="Genomic_DNA"/>
</dbReference>
<dbReference type="Proteomes" id="UP000034835">
    <property type="component" value="Unassembled WGS sequence"/>
</dbReference>
<dbReference type="InterPro" id="IPR013132">
    <property type="entry name" value="PseI/NeuA/B-like_N"/>
</dbReference>